<protein>
    <submittedName>
        <fullName evidence="1">Uncharacterized protein</fullName>
    </submittedName>
</protein>
<evidence type="ECO:0000313" key="1">
    <source>
        <dbReference type="EMBL" id="GFS90280.1"/>
    </source>
</evidence>
<organism evidence="1 2">
    <name type="scientific">Nephila pilipes</name>
    <name type="common">Giant wood spider</name>
    <name type="synonym">Nephila maculata</name>
    <dbReference type="NCBI Taxonomy" id="299642"/>
    <lineage>
        <taxon>Eukaryota</taxon>
        <taxon>Metazoa</taxon>
        <taxon>Ecdysozoa</taxon>
        <taxon>Arthropoda</taxon>
        <taxon>Chelicerata</taxon>
        <taxon>Arachnida</taxon>
        <taxon>Araneae</taxon>
        <taxon>Araneomorphae</taxon>
        <taxon>Entelegynae</taxon>
        <taxon>Araneoidea</taxon>
        <taxon>Nephilidae</taxon>
        <taxon>Nephila</taxon>
    </lineage>
</organism>
<keyword evidence="2" id="KW-1185">Reference proteome</keyword>
<dbReference type="EMBL" id="BMAW01004649">
    <property type="protein sequence ID" value="GFS90280.1"/>
    <property type="molecule type" value="Genomic_DNA"/>
</dbReference>
<reference evidence="1" key="1">
    <citation type="submission" date="2020-08" db="EMBL/GenBank/DDBJ databases">
        <title>Multicomponent nature underlies the extraordinary mechanical properties of spider dragline silk.</title>
        <authorList>
            <person name="Kono N."/>
            <person name="Nakamura H."/>
            <person name="Mori M."/>
            <person name="Yoshida Y."/>
            <person name="Ohtoshi R."/>
            <person name="Malay A.D."/>
            <person name="Moran D.A.P."/>
            <person name="Tomita M."/>
            <person name="Numata K."/>
            <person name="Arakawa K."/>
        </authorList>
    </citation>
    <scope>NUCLEOTIDE SEQUENCE</scope>
</reference>
<dbReference type="AlphaFoldDB" id="A0A8X6N2D9"/>
<evidence type="ECO:0000313" key="2">
    <source>
        <dbReference type="Proteomes" id="UP000887013"/>
    </source>
</evidence>
<gene>
    <name evidence="1" type="ORF">NPIL_142131</name>
</gene>
<name>A0A8X6N2D9_NEPPI</name>
<proteinExistence type="predicted"/>
<sequence>MTGHHLKVKIVASKDNLKEGFKVSPCKKAQLSLGVADCPQCNTASKNAICVRDCRCLLEANERPQKTRPGDDY</sequence>
<dbReference type="Proteomes" id="UP000887013">
    <property type="component" value="Unassembled WGS sequence"/>
</dbReference>
<accession>A0A8X6N2D9</accession>
<comment type="caution">
    <text evidence="1">The sequence shown here is derived from an EMBL/GenBank/DDBJ whole genome shotgun (WGS) entry which is preliminary data.</text>
</comment>